<feature type="non-terminal residue" evidence="1">
    <location>
        <position position="1"/>
    </location>
</feature>
<proteinExistence type="predicted"/>
<reference evidence="1 2" key="1">
    <citation type="journal article" date="2018" name="Sci. Rep.">
        <title>Comparative analysis of the Pocillopora damicornis genome highlights role of immune system in coral evolution.</title>
        <authorList>
            <person name="Cunning R."/>
            <person name="Bay R.A."/>
            <person name="Gillette P."/>
            <person name="Baker A.C."/>
            <person name="Traylor-Knowles N."/>
        </authorList>
    </citation>
    <scope>NUCLEOTIDE SEQUENCE [LARGE SCALE GENOMIC DNA]</scope>
    <source>
        <strain evidence="1">RSMAS</strain>
        <tissue evidence="1">Whole animal</tissue>
    </source>
</reference>
<accession>A0A3M6T4M0</accession>
<gene>
    <name evidence="1" type="ORF">pdam_00005258</name>
</gene>
<evidence type="ECO:0008006" key="3">
    <source>
        <dbReference type="Google" id="ProtNLM"/>
    </source>
</evidence>
<evidence type="ECO:0000313" key="2">
    <source>
        <dbReference type="Proteomes" id="UP000275408"/>
    </source>
</evidence>
<dbReference type="Proteomes" id="UP000275408">
    <property type="component" value="Unassembled WGS sequence"/>
</dbReference>
<name>A0A3M6T4M0_POCDA</name>
<dbReference type="EMBL" id="RCHS01004337">
    <property type="protein sequence ID" value="RMX35927.1"/>
    <property type="molecule type" value="Genomic_DNA"/>
</dbReference>
<dbReference type="AlphaFoldDB" id="A0A3M6T4M0"/>
<comment type="caution">
    <text evidence="1">The sequence shown here is derived from an EMBL/GenBank/DDBJ whole genome shotgun (WGS) entry which is preliminary data.</text>
</comment>
<organism evidence="1 2">
    <name type="scientific">Pocillopora damicornis</name>
    <name type="common">Cauliflower coral</name>
    <name type="synonym">Millepora damicornis</name>
    <dbReference type="NCBI Taxonomy" id="46731"/>
    <lineage>
        <taxon>Eukaryota</taxon>
        <taxon>Metazoa</taxon>
        <taxon>Cnidaria</taxon>
        <taxon>Anthozoa</taxon>
        <taxon>Hexacorallia</taxon>
        <taxon>Scleractinia</taxon>
        <taxon>Astrocoeniina</taxon>
        <taxon>Pocilloporidae</taxon>
        <taxon>Pocillopora</taxon>
    </lineage>
</organism>
<evidence type="ECO:0000313" key="1">
    <source>
        <dbReference type="EMBL" id="RMX35927.1"/>
    </source>
</evidence>
<keyword evidence="2" id="KW-1185">Reference proteome</keyword>
<protein>
    <recommendedName>
        <fullName evidence="3">EGF-like domain-containing protein</fullName>
    </recommendedName>
</protein>
<sequence>RIKKLHCNTVDFCGDKGMCVVHKDLPSTTLCKCLIGYVLNDKQMCVASNIPCTDDKDCSSKAKCEHGLCVCQGNRVGNGRECRDAKPCTGKHNCLGSSKCLVDPVMPGEKLCKCPPNQVHQIASNKECVGPVHMEVGDPR</sequence>
<dbReference type="OrthoDB" id="5944976at2759"/>